<dbReference type="GO" id="GO:0050660">
    <property type="term" value="F:flavin adenine dinucleotide binding"/>
    <property type="evidence" value="ECO:0007669"/>
    <property type="project" value="InterPro"/>
</dbReference>
<dbReference type="InterPro" id="IPR012132">
    <property type="entry name" value="GMC_OxRdtase"/>
</dbReference>
<feature type="domain" description="Glucose-methanol-choline oxidoreductase N-terminal" evidence="6">
    <location>
        <begin position="145"/>
        <end position="168"/>
    </location>
</feature>
<comment type="similarity">
    <text evidence="2 5">Belongs to the GMC oxidoreductase family.</text>
</comment>
<proteinExistence type="inferred from homology"/>
<evidence type="ECO:0000259" key="6">
    <source>
        <dbReference type="PROSITE" id="PS00623"/>
    </source>
</evidence>
<gene>
    <name evidence="8" type="ORF">ONB1V03_LOCUS17248</name>
</gene>
<evidence type="ECO:0000256" key="5">
    <source>
        <dbReference type="RuleBase" id="RU003968"/>
    </source>
</evidence>
<evidence type="ECO:0000313" key="8">
    <source>
        <dbReference type="EMBL" id="CAD7660685.1"/>
    </source>
</evidence>
<keyword evidence="9" id="KW-1185">Reference proteome</keyword>
<dbReference type="Gene3D" id="3.30.410.40">
    <property type="match status" value="1"/>
</dbReference>
<reference evidence="8" key="1">
    <citation type="submission" date="2020-11" db="EMBL/GenBank/DDBJ databases">
        <authorList>
            <person name="Tran Van P."/>
        </authorList>
    </citation>
    <scope>NUCLEOTIDE SEQUENCE</scope>
</reference>
<dbReference type="InterPro" id="IPR000172">
    <property type="entry name" value="GMC_OxRdtase_N"/>
</dbReference>
<dbReference type="Gene3D" id="3.50.50.60">
    <property type="entry name" value="FAD/NAD(P)-binding domain"/>
    <property type="match status" value="1"/>
</dbReference>
<feature type="non-terminal residue" evidence="8">
    <location>
        <position position="1"/>
    </location>
</feature>
<dbReference type="PANTHER" id="PTHR11552">
    <property type="entry name" value="GLUCOSE-METHANOL-CHOLINE GMC OXIDOREDUCTASE"/>
    <property type="match status" value="1"/>
</dbReference>
<dbReference type="SUPFAM" id="SSF51905">
    <property type="entry name" value="FAD/NAD(P)-binding domain"/>
    <property type="match status" value="1"/>
</dbReference>
<evidence type="ECO:0000256" key="4">
    <source>
        <dbReference type="ARBA" id="ARBA00022827"/>
    </source>
</evidence>
<keyword evidence="3 5" id="KW-0285">Flavoprotein</keyword>
<evidence type="ECO:0000313" key="9">
    <source>
        <dbReference type="Proteomes" id="UP000728032"/>
    </source>
</evidence>
<organism evidence="8">
    <name type="scientific">Oppiella nova</name>
    <dbReference type="NCBI Taxonomy" id="334625"/>
    <lineage>
        <taxon>Eukaryota</taxon>
        <taxon>Metazoa</taxon>
        <taxon>Ecdysozoa</taxon>
        <taxon>Arthropoda</taxon>
        <taxon>Chelicerata</taxon>
        <taxon>Arachnida</taxon>
        <taxon>Acari</taxon>
        <taxon>Acariformes</taxon>
        <taxon>Sarcoptiformes</taxon>
        <taxon>Oribatida</taxon>
        <taxon>Brachypylina</taxon>
        <taxon>Oppioidea</taxon>
        <taxon>Oppiidae</taxon>
        <taxon>Oppiella</taxon>
    </lineage>
</organism>
<protein>
    <recommendedName>
        <fullName evidence="6 7">Glucose-methanol-choline oxidoreductase N-terminal domain-containing protein</fullName>
    </recommendedName>
</protein>
<evidence type="ECO:0000259" key="7">
    <source>
        <dbReference type="PROSITE" id="PS00624"/>
    </source>
</evidence>
<dbReference type="PROSITE" id="PS00623">
    <property type="entry name" value="GMC_OXRED_1"/>
    <property type="match status" value="1"/>
</dbReference>
<evidence type="ECO:0000256" key="2">
    <source>
        <dbReference type="ARBA" id="ARBA00010790"/>
    </source>
</evidence>
<dbReference type="PANTHER" id="PTHR11552:SF147">
    <property type="entry name" value="CHOLINE DEHYDROGENASE, MITOCHONDRIAL"/>
    <property type="match status" value="1"/>
</dbReference>
<dbReference type="GO" id="GO:0016614">
    <property type="term" value="F:oxidoreductase activity, acting on CH-OH group of donors"/>
    <property type="evidence" value="ECO:0007669"/>
    <property type="project" value="InterPro"/>
</dbReference>
<sequence length="440" mass="48818">INANTNAAALAVGEKGADLVLEDHRTQFGSDPVYDQSWGHKYCTQQRQQIHDLFANRFQFNTSYDYIVVGAGSAGSIVACRLAHEKGNRVLLLEAGDGQDSVMTDFPGMFGYNLQNPSRIWQYVNEEQPEVGQAFINRQTPEAKGKVLGGGSTVNGMIYNRGNRKYYDSIARDFGANGWSFEQLLPYFKKSENNTDPNVDPIYHGRSGPVGVSTPSEINPILFSWQKALTEQGFPVVDPNGPTQYGTSIMQTTIRDGMRQSTANSYLEFSDICPDINILTGAFVTKVLISDQLNSPKAYGVEFTKGNRNYRVMANKEIIVSSGTIGSPHLLMLSGIGPRKYLQSFGIEPIWSDLPVGHNLQNHLAVIIPMLIRNSSYVLPLPESSIQQMYQALFQYTGPLANSIICFLYDRGDVNIEVRVHKPTASAGMFVLSEWTRMEV</sequence>
<dbReference type="EMBL" id="CAJPVJ010020991">
    <property type="protein sequence ID" value="CAG2177821.1"/>
    <property type="molecule type" value="Genomic_DNA"/>
</dbReference>
<dbReference type="PROSITE" id="PS00624">
    <property type="entry name" value="GMC_OXRED_2"/>
    <property type="match status" value="1"/>
</dbReference>
<dbReference type="Pfam" id="PF00732">
    <property type="entry name" value="GMC_oxred_N"/>
    <property type="match status" value="1"/>
</dbReference>
<evidence type="ECO:0000256" key="3">
    <source>
        <dbReference type="ARBA" id="ARBA00022630"/>
    </source>
</evidence>
<dbReference type="EMBL" id="OC935816">
    <property type="protein sequence ID" value="CAD7660685.1"/>
    <property type="molecule type" value="Genomic_DNA"/>
</dbReference>
<dbReference type="OrthoDB" id="6512184at2759"/>
<name>A0A7R9QW63_9ACAR</name>
<feature type="non-terminal residue" evidence="8">
    <location>
        <position position="440"/>
    </location>
</feature>
<accession>A0A7R9QW63</accession>
<comment type="cofactor">
    <cofactor evidence="1">
        <name>FAD</name>
        <dbReference type="ChEBI" id="CHEBI:57692"/>
    </cofactor>
</comment>
<dbReference type="InterPro" id="IPR036188">
    <property type="entry name" value="FAD/NAD-bd_sf"/>
</dbReference>
<feature type="domain" description="Glucose-methanol-choline oxidoreductase N-terminal" evidence="7">
    <location>
        <begin position="323"/>
        <end position="337"/>
    </location>
</feature>
<dbReference type="Proteomes" id="UP000728032">
    <property type="component" value="Unassembled WGS sequence"/>
</dbReference>
<keyword evidence="4 5" id="KW-0274">FAD</keyword>
<evidence type="ECO:0000256" key="1">
    <source>
        <dbReference type="ARBA" id="ARBA00001974"/>
    </source>
</evidence>
<dbReference type="AlphaFoldDB" id="A0A7R9QW63"/>